<evidence type="ECO:0000313" key="5">
    <source>
        <dbReference type="EMBL" id="EHD13955.1"/>
    </source>
</evidence>
<dbReference type="PATRIC" id="fig|1088868.3.peg.1321"/>
<evidence type="ECO:0000256" key="3">
    <source>
        <dbReference type="ARBA" id="ARBA00023295"/>
    </source>
</evidence>
<dbReference type="STRING" id="1088868.CIN_13140"/>
<dbReference type="PROSITE" id="PS00502">
    <property type="entry name" value="POLYGALACTURONASE"/>
    <property type="match status" value="1"/>
</dbReference>
<dbReference type="InterPro" id="IPR011050">
    <property type="entry name" value="Pectin_lyase_fold/virulence"/>
</dbReference>
<dbReference type="InterPro" id="IPR000743">
    <property type="entry name" value="Glyco_hydro_28"/>
</dbReference>
<dbReference type="PANTHER" id="PTHR31339">
    <property type="entry name" value="PECTIN LYASE-RELATED"/>
    <property type="match status" value="1"/>
</dbReference>
<dbReference type="eggNOG" id="COG5434">
    <property type="taxonomic scope" value="Bacteria"/>
</dbReference>
<accession>G6F083</accession>
<reference evidence="5 6" key="1">
    <citation type="submission" date="2011-10" db="EMBL/GenBank/DDBJ databases">
        <title>Genome Sequence of Commensalibacter intestini A911, isolated from Drosophila gut.</title>
        <authorList>
            <person name="Lee W.-J."/>
            <person name="Kim E.-K."/>
        </authorList>
    </citation>
    <scope>NUCLEOTIDE SEQUENCE [LARGE SCALE GENOMIC DNA]</scope>
    <source>
        <strain evidence="5 6">A911</strain>
    </source>
</reference>
<dbReference type="AlphaFoldDB" id="G6F083"/>
<proteinExistence type="inferred from homology"/>
<dbReference type="InterPro" id="IPR051801">
    <property type="entry name" value="GH28_Enzymes"/>
</dbReference>
<dbReference type="SUPFAM" id="SSF51126">
    <property type="entry name" value="Pectin lyase-like"/>
    <property type="match status" value="1"/>
</dbReference>
<comment type="similarity">
    <text evidence="1 4">Belongs to the glycosyl hydrolase 28 family.</text>
</comment>
<name>G6F083_9PROT</name>
<dbReference type="Gene3D" id="2.160.20.10">
    <property type="entry name" value="Single-stranded right-handed beta-helix, Pectin lyase-like"/>
    <property type="match status" value="1"/>
</dbReference>
<keyword evidence="2 4" id="KW-0378">Hydrolase</keyword>
<evidence type="ECO:0000313" key="6">
    <source>
        <dbReference type="Proteomes" id="UP000005939"/>
    </source>
</evidence>
<comment type="caution">
    <text evidence="5">The sequence shown here is derived from an EMBL/GenBank/DDBJ whole genome shotgun (WGS) entry which is preliminary data.</text>
</comment>
<evidence type="ECO:0000256" key="2">
    <source>
        <dbReference type="ARBA" id="ARBA00022801"/>
    </source>
</evidence>
<dbReference type="Proteomes" id="UP000005939">
    <property type="component" value="Unassembled WGS sequence"/>
</dbReference>
<dbReference type="GO" id="GO:0004650">
    <property type="term" value="F:polygalacturonase activity"/>
    <property type="evidence" value="ECO:0007669"/>
    <property type="project" value="InterPro"/>
</dbReference>
<dbReference type="InterPro" id="IPR012334">
    <property type="entry name" value="Pectin_lyas_fold"/>
</dbReference>
<evidence type="ECO:0000256" key="4">
    <source>
        <dbReference type="RuleBase" id="RU361169"/>
    </source>
</evidence>
<dbReference type="SMART" id="SM00710">
    <property type="entry name" value="PbH1"/>
    <property type="match status" value="6"/>
</dbReference>
<dbReference type="Pfam" id="PF00295">
    <property type="entry name" value="Glyco_hydro_28"/>
    <property type="match status" value="1"/>
</dbReference>
<dbReference type="PANTHER" id="PTHR31339:SF9">
    <property type="entry name" value="PLASMIN AND FIBRONECTIN-BINDING PROTEIN A"/>
    <property type="match status" value="1"/>
</dbReference>
<gene>
    <name evidence="5" type="ORF">CIN_13140</name>
</gene>
<protein>
    <submittedName>
        <fullName evidence="5">Uncharacterized protein</fullName>
    </submittedName>
</protein>
<organism evidence="5 6">
    <name type="scientific">Commensalibacter intestini A911</name>
    <dbReference type="NCBI Taxonomy" id="1088868"/>
    <lineage>
        <taxon>Bacteria</taxon>
        <taxon>Pseudomonadati</taxon>
        <taxon>Pseudomonadota</taxon>
        <taxon>Alphaproteobacteria</taxon>
        <taxon>Acetobacterales</taxon>
        <taxon>Acetobacteraceae</taxon>
    </lineage>
</organism>
<dbReference type="EMBL" id="AGFR01000007">
    <property type="protein sequence ID" value="EHD13955.1"/>
    <property type="molecule type" value="Genomic_DNA"/>
</dbReference>
<dbReference type="GO" id="GO:0005975">
    <property type="term" value="P:carbohydrate metabolic process"/>
    <property type="evidence" value="ECO:0007669"/>
    <property type="project" value="InterPro"/>
</dbReference>
<dbReference type="InterPro" id="IPR006626">
    <property type="entry name" value="PbH1"/>
</dbReference>
<evidence type="ECO:0000256" key="1">
    <source>
        <dbReference type="ARBA" id="ARBA00008834"/>
    </source>
</evidence>
<sequence length="430" mass="47089">MPFAAWAKGNPSVCKPEIYGGRADGNTINTDAIQKAVDMCAQYGGGVVLLSKGVWLSGPITLKSNITFSLGQGTVLKANNTDDQFKNAFIDYPVQKGEAFILADHVHDVSIVGQGTIDGDGQQTWWAKAKQINALLHQGNDQLFKQEYSGVPIANGVPRPWLIEFNDVQNVHLKGVLLTNAPMWNVVIRSSQDVNIDTIKIQNPKDSPNTDGIDIVSSQYIQISDVDISTGDDNISIKSGLQQGNALPARDITIKNSLMHDGHGISIGSETANGIGKVTIQNIHFSGSTNGIRIKSQRDRGNSIGPITVDHIQMENVTNPIVINASYSVNSYKKRSFKEALKQKELTSLTPLIHDILLSDIHVVNADNSIILSGLPEAFIWNIVLDHIFMQAKHGLKARYVQGVMHQVIIQNQEGDTPFYFGNDTYLKRE</sequence>
<keyword evidence="3 4" id="KW-0326">Glycosidase</keyword>